<gene>
    <name evidence="8" type="ORF">UW90_C0008G0030</name>
</gene>
<evidence type="ECO:0000256" key="6">
    <source>
        <dbReference type="SAM" id="MobiDB-lite"/>
    </source>
</evidence>
<keyword evidence="1" id="KW-0479">Metal-binding</keyword>
<dbReference type="SUPFAM" id="SSF109635">
    <property type="entry name" value="DnaK suppressor protein DksA, alpha-hairpin domain"/>
    <property type="match status" value="1"/>
</dbReference>
<keyword evidence="2" id="KW-0863">Zinc-finger</keyword>
<evidence type="ECO:0000256" key="4">
    <source>
        <dbReference type="PROSITE-ProRule" id="PRU00510"/>
    </source>
</evidence>
<dbReference type="InterPro" id="IPR020458">
    <property type="entry name" value="Znf_DskA_TraR_CS"/>
</dbReference>
<accession>A0A0G1L206</accession>
<dbReference type="InterPro" id="IPR000962">
    <property type="entry name" value="Znf_DskA_TraR"/>
</dbReference>
<dbReference type="PANTHER" id="PTHR33823">
    <property type="entry name" value="RNA POLYMERASE-BINDING TRANSCRIPTION FACTOR DKSA-RELATED"/>
    <property type="match status" value="1"/>
</dbReference>
<dbReference type="GO" id="GO:0008270">
    <property type="term" value="F:zinc ion binding"/>
    <property type="evidence" value="ECO:0007669"/>
    <property type="project" value="UniProtKB-KW"/>
</dbReference>
<feature type="coiled-coil region" evidence="5">
    <location>
        <begin position="3"/>
        <end position="30"/>
    </location>
</feature>
<dbReference type="EMBL" id="LCKD01000008">
    <property type="protein sequence ID" value="KKT90041.1"/>
    <property type="molecule type" value="Genomic_DNA"/>
</dbReference>
<comment type="caution">
    <text evidence="8">The sequence shown here is derived from an EMBL/GenBank/DDBJ whole genome shotgun (WGS) entry which is preliminary data.</text>
</comment>
<evidence type="ECO:0000256" key="1">
    <source>
        <dbReference type="ARBA" id="ARBA00022723"/>
    </source>
</evidence>
<sequence length="122" mass="13914">MTTEEIQKLKEILQARKDQIKTELESVAVKSPSIKGDYDPKMPNYDDDMHDEDSYVREVSDMAVNVAYEQQLEKELEDIQTTLKKIDDGTYGKCEKCAQAIHSERLKAMPVAKLCISCAKIK</sequence>
<dbReference type="Gene3D" id="1.20.120.910">
    <property type="entry name" value="DksA, coiled-coil domain"/>
    <property type="match status" value="1"/>
</dbReference>
<dbReference type="InterPro" id="IPR037187">
    <property type="entry name" value="DnaK_N"/>
</dbReference>
<dbReference type="AlphaFoldDB" id="A0A0G1L206"/>
<organism evidence="8 9">
    <name type="scientific">Candidatus Yanofskybacteria bacterium GW2011_GWB1_45_11</name>
    <dbReference type="NCBI Taxonomy" id="1619026"/>
    <lineage>
        <taxon>Bacteria</taxon>
        <taxon>Candidatus Yanofskyibacteriota</taxon>
    </lineage>
</organism>
<evidence type="ECO:0000259" key="7">
    <source>
        <dbReference type="Pfam" id="PF01258"/>
    </source>
</evidence>
<dbReference type="PROSITE" id="PS01102">
    <property type="entry name" value="ZF_DKSA_1"/>
    <property type="match status" value="1"/>
</dbReference>
<name>A0A0G1L206_9BACT</name>
<keyword evidence="3" id="KW-0862">Zinc</keyword>
<keyword evidence="5" id="KW-0175">Coiled coil</keyword>
<dbReference type="Pfam" id="PF01258">
    <property type="entry name" value="zf-dskA_traR"/>
    <property type="match status" value="1"/>
</dbReference>
<feature type="zinc finger region" description="dksA C4-type" evidence="4">
    <location>
        <begin position="94"/>
        <end position="118"/>
    </location>
</feature>
<dbReference type="SUPFAM" id="SSF57716">
    <property type="entry name" value="Glucocorticoid receptor-like (DNA-binding domain)"/>
    <property type="match status" value="1"/>
</dbReference>
<feature type="region of interest" description="Disordered" evidence="6">
    <location>
        <begin position="32"/>
        <end position="51"/>
    </location>
</feature>
<protein>
    <submittedName>
        <fullName evidence="8">DnaK suppressor protein DksA</fullName>
    </submittedName>
</protein>
<feature type="domain" description="Zinc finger DksA/TraR C4-type" evidence="7">
    <location>
        <begin position="89"/>
        <end position="120"/>
    </location>
</feature>
<proteinExistence type="predicted"/>
<dbReference type="Proteomes" id="UP000034368">
    <property type="component" value="Unassembled WGS sequence"/>
</dbReference>
<evidence type="ECO:0000256" key="5">
    <source>
        <dbReference type="SAM" id="Coils"/>
    </source>
</evidence>
<reference evidence="8 9" key="1">
    <citation type="journal article" date="2015" name="Nature">
        <title>rRNA introns, odd ribosomes, and small enigmatic genomes across a large radiation of phyla.</title>
        <authorList>
            <person name="Brown C.T."/>
            <person name="Hug L.A."/>
            <person name="Thomas B.C."/>
            <person name="Sharon I."/>
            <person name="Castelle C.J."/>
            <person name="Singh A."/>
            <person name="Wilkins M.J."/>
            <person name="Williams K.H."/>
            <person name="Banfield J.F."/>
        </authorList>
    </citation>
    <scope>NUCLEOTIDE SEQUENCE [LARGE SCALE GENOMIC DNA]</scope>
</reference>
<evidence type="ECO:0000256" key="2">
    <source>
        <dbReference type="ARBA" id="ARBA00022771"/>
    </source>
</evidence>
<evidence type="ECO:0000313" key="9">
    <source>
        <dbReference type="Proteomes" id="UP000034368"/>
    </source>
</evidence>
<dbReference type="PANTHER" id="PTHR33823:SF4">
    <property type="entry name" value="GENERAL STRESS PROTEIN 16O"/>
    <property type="match status" value="1"/>
</dbReference>
<evidence type="ECO:0000256" key="3">
    <source>
        <dbReference type="ARBA" id="ARBA00022833"/>
    </source>
</evidence>
<evidence type="ECO:0000313" key="8">
    <source>
        <dbReference type="EMBL" id="KKT90041.1"/>
    </source>
</evidence>
<dbReference type="PROSITE" id="PS51128">
    <property type="entry name" value="ZF_DKSA_2"/>
    <property type="match status" value="1"/>
</dbReference>